<evidence type="ECO:0000313" key="1">
    <source>
        <dbReference type="EMBL" id="GFE08628.1"/>
    </source>
</evidence>
<accession>A0A640SC58</accession>
<dbReference type="Proteomes" id="UP000435837">
    <property type="component" value="Unassembled WGS sequence"/>
</dbReference>
<dbReference type="EMBL" id="BLIN01000005">
    <property type="protein sequence ID" value="GFE08628.1"/>
    <property type="molecule type" value="Genomic_DNA"/>
</dbReference>
<organism evidence="1 2">
    <name type="scientific">Streptomyces caniferus</name>
    <dbReference type="NCBI Taxonomy" id="285557"/>
    <lineage>
        <taxon>Bacteria</taxon>
        <taxon>Bacillati</taxon>
        <taxon>Actinomycetota</taxon>
        <taxon>Actinomycetes</taxon>
        <taxon>Kitasatosporales</taxon>
        <taxon>Streptomycetaceae</taxon>
        <taxon>Streptomyces</taxon>
    </lineage>
</organism>
<proteinExistence type="predicted"/>
<name>A0A640SC58_9ACTN</name>
<gene>
    <name evidence="1" type="ORF">Scani_48960</name>
</gene>
<comment type="caution">
    <text evidence="1">The sequence shown here is derived from an EMBL/GenBank/DDBJ whole genome shotgun (WGS) entry which is preliminary data.</text>
</comment>
<evidence type="ECO:0000313" key="2">
    <source>
        <dbReference type="Proteomes" id="UP000435837"/>
    </source>
</evidence>
<protein>
    <recommendedName>
        <fullName evidence="3">Helix-turn-helix domain-containing protein</fullName>
    </recommendedName>
</protein>
<evidence type="ECO:0008006" key="3">
    <source>
        <dbReference type="Google" id="ProtNLM"/>
    </source>
</evidence>
<sequence length="85" mass="9317">MKARRTEQGGAFDGLLLTARESAGILDVSTQVVEHLVSAGYLTAVYRGQHWFVTLASVLAYRRRRGHSARSLQLAACSREAPRSS</sequence>
<reference evidence="1 2" key="1">
    <citation type="submission" date="2019-12" db="EMBL/GenBank/DDBJ databases">
        <title>Whole genome shotgun sequence of Streptomyces caniferus NBRC 15389.</title>
        <authorList>
            <person name="Ichikawa N."/>
            <person name="Kimura A."/>
            <person name="Kitahashi Y."/>
            <person name="Komaki H."/>
            <person name="Tamura T."/>
        </authorList>
    </citation>
    <scope>NUCLEOTIDE SEQUENCE [LARGE SCALE GENOMIC DNA]</scope>
    <source>
        <strain evidence="1 2">NBRC 15389</strain>
    </source>
</reference>
<dbReference type="AlphaFoldDB" id="A0A640SC58"/>
<dbReference type="RefSeq" id="WP_159479532.1">
    <property type="nucleotide sequence ID" value="NZ_BAAATH010000009.1"/>
</dbReference>